<evidence type="ECO:0000256" key="2">
    <source>
        <dbReference type="SAM" id="SignalP"/>
    </source>
</evidence>
<dbReference type="STRING" id="1842727.RD110_25975"/>
<dbReference type="PANTHER" id="PTHR45648:SF22">
    <property type="entry name" value="GDSL LIPASE_ACYLHYDROLASE FAMILY PROTEIN (AFU_ORTHOLOGUE AFUA_4G14700)"/>
    <property type="match status" value="1"/>
</dbReference>
<feature type="signal peptide" evidence="2">
    <location>
        <begin position="1"/>
        <end position="18"/>
    </location>
</feature>
<dbReference type="PANTHER" id="PTHR45648">
    <property type="entry name" value="GDSL LIPASE/ACYLHYDROLASE FAMILY PROTEIN (AFU_ORTHOLOGUE AFUA_4G14700)"/>
    <property type="match status" value="1"/>
</dbReference>
<dbReference type="KEGG" id="rhy:RD110_25975"/>
<protein>
    <submittedName>
        <fullName evidence="3">GDSL family lipase</fullName>
    </submittedName>
</protein>
<reference evidence="3 4" key="1">
    <citation type="submission" date="2017-01" db="EMBL/GenBank/DDBJ databases">
        <authorList>
            <person name="Mah S.A."/>
            <person name="Swanson W.J."/>
            <person name="Moy G.W."/>
            <person name="Vacquier V.D."/>
        </authorList>
    </citation>
    <scope>NUCLEOTIDE SEQUENCE [LARGE SCALE GENOMIC DNA]</scope>
    <source>
        <strain evidence="3 4">DCY110</strain>
    </source>
</reference>
<organism evidence="3 4">
    <name type="scientific">Rhodoferax koreensis</name>
    <dbReference type="NCBI Taxonomy" id="1842727"/>
    <lineage>
        <taxon>Bacteria</taxon>
        <taxon>Pseudomonadati</taxon>
        <taxon>Pseudomonadota</taxon>
        <taxon>Betaproteobacteria</taxon>
        <taxon>Burkholderiales</taxon>
        <taxon>Comamonadaceae</taxon>
        <taxon>Rhodoferax</taxon>
    </lineage>
</organism>
<dbReference type="Gene3D" id="3.40.50.1110">
    <property type="entry name" value="SGNH hydrolase"/>
    <property type="match status" value="1"/>
</dbReference>
<accession>A0A1P8K2I8</accession>
<sequence>MTLFSLRRAILVAACASAALLTACGSGSTENALSPSRFVVFGDGFSDVGQTGAVYSVNDGSVDTWPQQMAARFGLTIAPSSSGGTGYARVNARVTNKPDAAGVSTTLTMTEQIDSFLASNTIGGSDVMVLSAGVADVVAQMNAVTAGSQTEAQMTANLQQTGKDLGAQVRRLVNAGAKQVIVVGPYNVGRSPWATAINRVSLLTDVSNKFNDALLVSIVDLGSNVLYVDAAYYLNLVTGEPTSYSLINSSTVVCNSVDAGVGIGTGTGQINSALCNTGTVGALAYNSYVFADQLFFTPVVNRLFGDYAYSKVRDRF</sequence>
<proteinExistence type="predicted"/>
<dbReference type="PROSITE" id="PS51257">
    <property type="entry name" value="PROKAR_LIPOPROTEIN"/>
    <property type="match status" value="1"/>
</dbReference>
<dbReference type="GO" id="GO:0016788">
    <property type="term" value="F:hydrolase activity, acting on ester bonds"/>
    <property type="evidence" value="ECO:0007669"/>
    <property type="project" value="UniProtKB-ARBA"/>
</dbReference>
<name>A0A1P8K2I8_9BURK</name>
<dbReference type="Proteomes" id="UP000186609">
    <property type="component" value="Chromosome"/>
</dbReference>
<keyword evidence="1" id="KW-0378">Hydrolase</keyword>
<dbReference type="EMBL" id="CP019236">
    <property type="protein sequence ID" value="APW40222.1"/>
    <property type="molecule type" value="Genomic_DNA"/>
</dbReference>
<dbReference type="SUPFAM" id="SSF52266">
    <property type="entry name" value="SGNH hydrolase"/>
    <property type="match status" value="1"/>
</dbReference>
<evidence type="ECO:0000256" key="1">
    <source>
        <dbReference type="ARBA" id="ARBA00022801"/>
    </source>
</evidence>
<dbReference type="InterPro" id="IPR051058">
    <property type="entry name" value="GDSL_Est/Lipase"/>
</dbReference>
<gene>
    <name evidence="3" type="ORF">RD110_25975</name>
</gene>
<dbReference type="RefSeq" id="WP_076203728.1">
    <property type="nucleotide sequence ID" value="NZ_CP019236.1"/>
</dbReference>
<feature type="chain" id="PRO_5012523750" evidence="2">
    <location>
        <begin position="19"/>
        <end position="316"/>
    </location>
</feature>
<keyword evidence="2" id="KW-0732">Signal</keyword>
<dbReference type="OrthoDB" id="9148933at2"/>
<dbReference type="InterPro" id="IPR036514">
    <property type="entry name" value="SGNH_hydro_sf"/>
</dbReference>
<evidence type="ECO:0000313" key="4">
    <source>
        <dbReference type="Proteomes" id="UP000186609"/>
    </source>
</evidence>
<dbReference type="AlphaFoldDB" id="A0A1P8K2I8"/>
<keyword evidence="4" id="KW-1185">Reference proteome</keyword>
<evidence type="ECO:0000313" key="3">
    <source>
        <dbReference type="EMBL" id="APW40222.1"/>
    </source>
</evidence>
<dbReference type="CDD" id="cd01847">
    <property type="entry name" value="Triacylglycerol_lipase_like"/>
    <property type="match status" value="1"/>
</dbReference>